<dbReference type="RefSeq" id="WP_377152290.1">
    <property type="nucleotide sequence ID" value="NZ_JBHSAF010000014.1"/>
</dbReference>
<keyword evidence="2" id="KW-1185">Reference proteome</keyword>
<proteinExistence type="predicted"/>
<organism evidence="1 2">
    <name type="scientific">Pseudaeromonas sharmana</name>
    <dbReference type="NCBI Taxonomy" id="328412"/>
    <lineage>
        <taxon>Bacteria</taxon>
        <taxon>Pseudomonadati</taxon>
        <taxon>Pseudomonadota</taxon>
        <taxon>Gammaproteobacteria</taxon>
        <taxon>Aeromonadales</taxon>
        <taxon>Aeromonadaceae</taxon>
        <taxon>Pseudaeromonas</taxon>
    </lineage>
</organism>
<evidence type="ECO:0000313" key="2">
    <source>
        <dbReference type="Proteomes" id="UP001595692"/>
    </source>
</evidence>
<evidence type="ECO:0000313" key="1">
    <source>
        <dbReference type="EMBL" id="MFC3913876.1"/>
    </source>
</evidence>
<sequence>MTKLLFEQAKQRYLRNLSDADGYHARACQFAHEGQPASLVFNVASIAIECYLIALCAYHDAMPFNHNYGSLMNCAEEVDRTFPALLNKRIRSLDSIFGICSLDHYHHGTPLAADAEQALAICGDLVSHFSAQGLLLPTADPF</sequence>
<name>A0ABV8CNT9_9GAMM</name>
<comment type="caution">
    <text evidence="1">The sequence shown here is derived from an EMBL/GenBank/DDBJ whole genome shotgun (WGS) entry which is preliminary data.</text>
</comment>
<dbReference type="Proteomes" id="UP001595692">
    <property type="component" value="Unassembled WGS sequence"/>
</dbReference>
<gene>
    <name evidence="1" type="ORF">ACFOSS_10405</name>
</gene>
<dbReference type="EMBL" id="JBHSAF010000014">
    <property type="protein sequence ID" value="MFC3913876.1"/>
    <property type="molecule type" value="Genomic_DNA"/>
</dbReference>
<accession>A0ABV8CNT9</accession>
<evidence type="ECO:0008006" key="3">
    <source>
        <dbReference type="Google" id="ProtNLM"/>
    </source>
</evidence>
<reference evidence="2" key="1">
    <citation type="journal article" date="2019" name="Int. J. Syst. Evol. Microbiol.">
        <title>The Global Catalogue of Microorganisms (GCM) 10K type strain sequencing project: providing services to taxonomists for standard genome sequencing and annotation.</title>
        <authorList>
            <consortium name="The Broad Institute Genomics Platform"/>
            <consortium name="The Broad Institute Genome Sequencing Center for Infectious Disease"/>
            <person name="Wu L."/>
            <person name="Ma J."/>
        </authorList>
    </citation>
    <scope>NUCLEOTIDE SEQUENCE [LARGE SCALE GENOMIC DNA]</scope>
    <source>
        <strain evidence="2">CCUG 54939</strain>
    </source>
</reference>
<protein>
    <recommendedName>
        <fullName evidence="3">HEPN domain-containing protein</fullName>
    </recommendedName>
</protein>